<evidence type="ECO:0000313" key="1">
    <source>
        <dbReference type="EMBL" id="KAE8370957.1"/>
    </source>
</evidence>
<sequence length="52" mass="6037">MPQKSLYRDPSVRKTCYSSQLVFLDWQQMTTLFKRAAEHFGAIDIVIANAEM</sequence>
<dbReference type="Proteomes" id="UP000326268">
    <property type="component" value="Unassembled WGS sequence"/>
</dbReference>
<name>A0A5N7AM57_9EURO</name>
<proteinExistence type="predicted"/>
<protein>
    <submittedName>
        <fullName evidence="1">Uncharacterized protein</fullName>
    </submittedName>
</protein>
<dbReference type="EMBL" id="ML737563">
    <property type="protein sequence ID" value="KAE8370957.1"/>
    <property type="molecule type" value="Genomic_DNA"/>
</dbReference>
<evidence type="ECO:0000313" key="2">
    <source>
        <dbReference type="Proteomes" id="UP000326268"/>
    </source>
</evidence>
<organism evidence="1 2">
    <name type="scientific">Aspergillus caelatus</name>
    <dbReference type="NCBI Taxonomy" id="61420"/>
    <lineage>
        <taxon>Eukaryota</taxon>
        <taxon>Fungi</taxon>
        <taxon>Dikarya</taxon>
        <taxon>Ascomycota</taxon>
        <taxon>Pezizomycotina</taxon>
        <taxon>Eurotiomycetes</taxon>
        <taxon>Eurotiomycetidae</taxon>
        <taxon>Eurotiales</taxon>
        <taxon>Aspergillaceae</taxon>
        <taxon>Aspergillus</taxon>
        <taxon>Aspergillus subgen. Circumdati</taxon>
    </lineage>
</organism>
<keyword evidence="2" id="KW-1185">Reference proteome</keyword>
<feature type="non-terminal residue" evidence="1">
    <location>
        <position position="52"/>
    </location>
</feature>
<dbReference type="RefSeq" id="XP_031934038.1">
    <property type="nucleotide sequence ID" value="XM_032064812.1"/>
</dbReference>
<reference evidence="1 2" key="1">
    <citation type="submission" date="2019-04" db="EMBL/GenBank/DDBJ databases">
        <title>Friends and foes A comparative genomics studyof 23 Aspergillus species from section Flavi.</title>
        <authorList>
            <consortium name="DOE Joint Genome Institute"/>
            <person name="Kjaerbolling I."/>
            <person name="Vesth T."/>
            <person name="Frisvad J.C."/>
            <person name="Nybo J.L."/>
            <person name="Theobald S."/>
            <person name="Kildgaard S."/>
            <person name="Isbrandt T."/>
            <person name="Kuo A."/>
            <person name="Sato A."/>
            <person name="Lyhne E.K."/>
            <person name="Kogle M.E."/>
            <person name="Wiebenga A."/>
            <person name="Kun R.S."/>
            <person name="Lubbers R.J."/>
            <person name="Makela M.R."/>
            <person name="Barry K."/>
            <person name="Chovatia M."/>
            <person name="Clum A."/>
            <person name="Daum C."/>
            <person name="Haridas S."/>
            <person name="He G."/>
            <person name="LaButti K."/>
            <person name="Lipzen A."/>
            <person name="Mondo S."/>
            <person name="Riley R."/>
            <person name="Salamov A."/>
            <person name="Simmons B.A."/>
            <person name="Magnuson J.K."/>
            <person name="Henrissat B."/>
            <person name="Mortensen U.H."/>
            <person name="Larsen T.O."/>
            <person name="Devries R.P."/>
            <person name="Grigoriev I.V."/>
            <person name="Machida M."/>
            <person name="Baker S.E."/>
            <person name="Andersen M.R."/>
        </authorList>
    </citation>
    <scope>NUCLEOTIDE SEQUENCE [LARGE SCALE GENOMIC DNA]</scope>
    <source>
        <strain evidence="1 2">CBS 763.97</strain>
    </source>
</reference>
<dbReference type="AlphaFoldDB" id="A0A5N7AM57"/>
<accession>A0A5N7AM57</accession>
<gene>
    <name evidence="1" type="ORF">BDV27DRAFT_119209</name>
</gene>
<dbReference type="GeneID" id="43649258"/>